<dbReference type="Pfam" id="PF12698">
    <property type="entry name" value="ABC2_membrane_3"/>
    <property type="match status" value="1"/>
</dbReference>
<dbReference type="EMBL" id="CP053840">
    <property type="protein sequence ID" value="QKF65795.1"/>
    <property type="molecule type" value="Genomic_DNA"/>
</dbReference>
<keyword evidence="7 8" id="KW-0472">Membrane</keyword>
<evidence type="ECO:0000259" key="9">
    <source>
        <dbReference type="PROSITE" id="PS51012"/>
    </source>
</evidence>
<dbReference type="InterPro" id="IPR013525">
    <property type="entry name" value="ABC2_TM"/>
</dbReference>
<dbReference type="InterPro" id="IPR051449">
    <property type="entry name" value="ABC-2_transporter_component"/>
</dbReference>
<comment type="subcellular location">
    <subcellularLocation>
        <location evidence="1">Cell membrane</location>
        <topology evidence="1">Multi-pass membrane protein</topology>
    </subcellularLocation>
</comment>
<gene>
    <name evidence="10" type="ORF">AVENP_0215</name>
</gene>
<keyword evidence="4" id="KW-1003">Cell membrane</keyword>
<evidence type="ECO:0000256" key="5">
    <source>
        <dbReference type="ARBA" id="ARBA00022692"/>
    </source>
</evidence>
<name>A0AAE7B8S7_9BACT</name>
<evidence type="ECO:0000256" key="3">
    <source>
        <dbReference type="ARBA" id="ARBA00022448"/>
    </source>
</evidence>
<evidence type="ECO:0000256" key="1">
    <source>
        <dbReference type="ARBA" id="ARBA00004651"/>
    </source>
</evidence>
<evidence type="ECO:0000256" key="6">
    <source>
        <dbReference type="ARBA" id="ARBA00022989"/>
    </source>
</evidence>
<reference evidence="10 11" key="1">
    <citation type="submission" date="2020-05" db="EMBL/GenBank/DDBJ databases">
        <title>Complete genome sequencing of Campylobacter and Arcobacter type strains.</title>
        <authorList>
            <person name="Miller W.G."/>
            <person name="Yee E."/>
        </authorList>
    </citation>
    <scope>NUCLEOTIDE SEQUENCE [LARGE SCALE GENOMIC DNA]</scope>
    <source>
        <strain evidence="10 11">LMG 26156</strain>
    </source>
</reference>
<keyword evidence="5 8" id="KW-0812">Transmembrane</keyword>
<dbReference type="PROSITE" id="PS51012">
    <property type="entry name" value="ABC_TM2"/>
    <property type="match status" value="1"/>
</dbReference>
<proteinExistence type="inferred from homology"/>
<keyword evidence="11" id="KW-1185">Reference proteome</keyword>
<dbReference type="GO" id="GO:0005886">
    <property type="term" value="C:plasma membrane"/>
    <property type="evidence" value="ECO:0007669"/>
    <property type="project" value="UniProtKB-SubCell"/>
</dbReference>
<evidence type="ECO:0000256" key="4">
    <source>
        <dbReference type="ARBA" id="ARBA00022475"/>
    </source>
</evidence>
<organism evidence="10 11">
    <name type="scientific">Arcobacter venerupis</name>
    <dbReference type="NCBI Taxonomy" id="1054033"/>
    <lineage>
        <taxon>Bacteria</taxon>
        <taxon>Pseudomonadati</taxon>
        <taxon>Campylobacterota</taxon>
        <taxon>Epsilonproteobacteria</taxon>
        <taxon>Campylobacterales</taxon>
        <taxon>Arcobacteraceae</taxon>
        <taxon>Arcobacter</taxon>
    </lineage>
</organism>
<dbReference type="PANTHER" id="PTHR30294">
    <property type="entry name" value="MEMBRANE COMPONENT OF ABC TRANSPORTER YHHJ-RELATED"/>
    <property type="match status" value="1"/>
</dbReference>
<dbReference type="GO" id="GO:0140359">
    <property type="term" value="F:ABC-type transporter activity"/>
    <property type="evidence" value="ECO:0007669"/>
    <property type="project" value="InterPro"/>
</dbReference>
<dbReference type="Proteomes" id="UP000503482">
    <property type="component" value="Chromosome"/>
</dbReference>
<evidence type="ECO:0000313" key="10">
    <source>
        <dbReference type="EMBL" id="QKF65795.1"/>
    </source>
</evidence>
<feature type="domain" description="ABC transmembrane type-2" evidence="9">
    <location>
        <begin position="127"/>
        <end position="362"/>
    </location>
</feature>
<keyword evidence="3" id="KW-0813">Transport</keyword>
<feature type="transmembrane region" description="Helical" evidence="8">
    <location>
        <begin position="281"/>
        <end position="301"/>
    </location>
</feature>
<accession>A0AAE7B8S7</accession>
<dbReference type="RefSeq" id="WP_128358364.1">
    <property type="nucleotide sequence ID" value="NZ_CP053840.1"/>
</dbReference>
<comment type="similarity">
    <text evidence="2">Belongs to the ABC-2 integral membrane protein family.</text>
</comment>
<dbReference type="AlphaFoldDB" id="A0AAE7B8S7"/>
<evidence type="ECO:0000256" key="8">
    <source>
        <dbReference type="SAM" id="Phobius"/>
    </source>
</evidence>
<feature type="transmembrane region" description="Helical" evidence="8">
    <location>
        <begin position="247"/>
        <end position="269"/>
    </location>
</feature>
<keyword evidence="6 8" id="KW-1133">Transmembrane helix</keyword>
<evidence type="ECO:0000256" key="7">
    <source>
        <dbReference type="ARBA" id="ARBA00023136"/>
    </source>
</evidence>
<protein>
    <submittedName>
        <fullName evidence="10">Multidrug resistance ABC transporter, permease protein</fullName>
    </submittedName>
</protein>
<sequence length="364" mass="40966">MVWIFQLLALMKKEFLAIWSDKKSRTIIIIPPLMQLFLFSFAVTLEVKNIDIAVLDRDNSVKSQEIIRNLSYSNSFTNIYRLDSQEQLKEYIDTQKVLLAISIPQNFAQKIAKDEDVTIQIIGDGRKSNSAQIAQSYVQLAISKVVNNQSIANTIINRNLYNPNLDNFWWILPNLMGSLSMLIALLLTALSVARERELGTFEQLLVAPLSSTLLIIGKTIPPLLISAVEAIIIYLVAITYFEVPFVGSMLILFLGLLAFLFSIVGLGLFISSISSTQQQGILGAFVLMVPYILMSGFATPVENMPQWLIPFTDIISLKYFLILLKGVFLKDISFDMAISLIVPMLALGFVSLFFASWMFRKKIQ</sequence>
<feature type="transmembrane region" description="Helical" evidence="8">
    <location>
        <begin position="223"/>
        <end position="241"/>
    </location>
</feature>
<dbReference type="InterPro" id="IPR047817">
    <property type="entry name" value="ABC2_TM_bact-type"/>
</dbReference>
<dbReference type="KEGG" id="avp:AVENP_0215"/>
<feature type="transmembrane region" description="Helical" evidence="8">
    <location>
        <begin position="336"/>
        <end position="359"/>
    </location>
</feature>
<evidence type="ECO:0000313" key="11">
    <source>
        <dbReference type="Proteomes" id="UP000503482"/>
    </source>
</evidence>
<dbReference type="PANTHER" id="PTHR30294:SF44">
    <property type="entry name" value="MULTIDRUG ABC TRANSPORTER PERMEASE YBHR-RELATED"/>
    <property type="match status" value="1"/>
</dbReference>
<evidence type="ECO:0000256" key="2">
    <source>
        <dbReference type="ARBA" id="ARBA00007783"/>
    </source>
</evidence>
<dbReference type="Gene3D" id="3.40.1710.10">
    <property type="entry name" value="abc type-2 transporter like domain"/>
    <property type="match status" value="1"/>
</dbReference>
<feature type="transmembrane region" description="Helical" evidence="8">
    <location>
        <begin position="307"/>
        <end position="324"/>
    </location>
</feature>
<feature type="transmembrane region" description="Helical" evidence="8">
    <location>
        <begin position="168"/>
        <end position="192"/>
    </location>
</feature>